<dbReference type="PRINTS" id="PR00598">
    <property type="entry name" value="HTHMARR"/>
</dbReference>
<dbReference type="InterPro" id="IPR000835">
    <property type="entry name" value="HTH_MarR-typ"/>
</dbReference>
<protein>
    <recommendedName>
        <fullName evidence="5">HTH marR-type domain-containing protein</fullName>
    </recommendedName>
</protein>
<evidence type="ECO:0000313" key="6">
    <source>
        <dbReference type="EMBL" id="ANY77326.1"/>
    </source>
</evidence>
<feature type="region of interest" description="Disordered" evidence="4">
    <location>
        <begin position="152"/>
        <end position="190"/>
    </location>
</feature>
<organism evidence="6">
    <name type="scientific">Microvirga ossetica</name>
    <dbReference type="NCBI Taxonomy" id="1882682"/>
    <lineage>
        <taxon>Bacteria</taxon>
        <taxon>Pseudomonadati</taxon>
        <taxon>Pseudomonadota</taxon>
        <taxon>Alphaproteobacteria</taxon>
        <taxon>Hyphomicrobiales</taxon>
        <taxon>Methylobacteriaceae</taxon>
        <taxon>Microvirga</taxon>
    </lineage>
</organism>
<dbReference type="OrthoDB" id="8448256at2"/>
<dbReference type="PANTHER" id="PTHR42756">
    <property type="entry name" value="TRANSCRIPTIONAL REGULATOR, MARR"/>
    <property type="match status" value="1"/>
</dbReference>
<dbReference type="Pfam" id="PF12802">
    <property type="entry name" value="MarR_2"/>
    <property type="match status" value="1"/>
</dbReference>
<evidence type="ECO:0000256" key="1">
    <source>
        <dbReference type="ARBA" id="ARBA00023015"/>
    </source>
</evidence>
<dbReference type="PANTHER" id="PTHR42756:SF1">
    <property type="entry name" value="TRANSCRIPTIONAL REPRESSOR OF EMRAB OPERON"/>
    <property type="match status" value="1"/>
</dbReference>
<dbReference type="SUPFAM" id="SSF46785">
    <property type="entry name" value="Winged helix' DNA-binding domain"/>
    <property type="match status" value="1"/>
</dbReference>
<dbReference type="GO" id="GO:0003700">
    <property type="term" value="F:DNA-binding transcription factor activity"/>
    <property type="evidence" value="ECO:0007669"/>
    <property type="project" value="InterPro"/>
</dbReference>
<keyword evidence="3" id="KW-0804">Transcription</keyword>
<evidence type="ECO:0000256" key="2">
    <source>
        <dbReference type="ARBA" id="ARBA00023125"/>
    </source>
</evidence>
<feature type="domain" description="HTH marR-type" evidence="5">
    <location>
        <begin position="12"/>
        <end position="144"/>
    </location>
</feature>
<dbReference type="SMART" id="SM00347">
    <property type="entry name" value="HTH_MARR"/>
    <property type="match status" value="1"/>
</dbReference>
<reference evidence="6" key="1">
    <citation type="submission" date="2016-07" db="EMBL/GenBank/DDBJ databases">
        <title>Microvirga ossetica sp. nov. a new species of rhizobia isolated from root nodules of the legume species Vicia alpestris Steven originated from North Ossetia region in the Caucasus.</title>
        <authorList>
            <person name="Safronova V.I."/>
            <person name="Kuznetsova I.G."/>
            <person name="Sazanova A.L."/>
            <person name="Belimov A."/>
            <person name="Andronov E."/>
            <person name="Osledkin Y.S."/>
            <person name="Onishchuk O.P."/>
            <person name="Kurchak O.N."/>
            <person name="Shaposhnikov A.I."/>
            <person name="Willems A."/>
            <person name="Tikhonovich I.A."/>
        </authorList>
    </citation>
    <scope>NUCLEOTIDE SEQUENCE [LARGE SCALE GENOMIC DNA]</scope>
    <source>
        <strain evidence="6">V5/3M</strain>
    </source>
</reference>
<dbReference type="GO" id="GO:0003677">
    <property type="term" value="F:DNA binding"/>
    <property type="evidence" value="ECO:0007669"/>
    <property type="project" value="UniProtKB-KW"/>
</dbReference>
<dbReference type="EMBL" id="CP016616">
    <property type="protein sequence ID" value="ANY77326.1"/>
    <property type="molecule type" value="Genomic_DNA"/>
</dbReference>
<evidence type="ECO:0000256" key="3">
    <source>
        <dbReference type="ARBA" id="ARBA00023163"/>
    </source>
</evidence>
<dbReference type="AlphaFoldDB" id="A0A1B2EBG0"/>
<keyword evidence="2" id="KW-0238">DNA-binding</keyword>
<dbReference type="InterPro" id="IPR036390">
    <property type="entry name" value="WH_DNA-bd_sf"/>
</dbReference>
<keyword evidence="1" id="KW-0805">Transcription regulation</keyword>
<dbReference type="RefSeq" id="WP_099508321.1">
    <property type="nucleotide sequence ID" value="NZ_CP016616.1"/>
</dbReference>
<name>A0A1B2EBG0_9HYPH</name>
<dbReference type="PROSITE" id="PS50995">
    <property type="entry name" value="HTH_MARR_2"/>
    <property type="match status" value="1"/>
</dbReference>
<sequence length="190" mass="20962">MSTLNDLKHPGDRTIGWVLTQAARLHRTHLNTKLAGLGLFAGQEQVLEALDSHGALTMSELAVMLRVRAPTASKMVTRLAVLGFVQRDVGRKDARTVRVRLTRKGRMALTRLQGLWDEVERDLLKDVSSAEQKQLQEFLLRAATNLSSALENNEQDVGSGHGTADRPTAHPHQASNSPDGLEQPIPRPQR</sequence>
<evidence type="ECO:0000256" key="4">
    <source>
        <dbReference type="SAM" id="MobiDB-lite"/>
    </source>
</evidence>
<gene>
    <name evidence="6" type="ORF">BB934_03045</name>
</gene>
<proteinExistence type="predicted"/>
<dbReference type="Gene3D" id="1.10.10.10">
    <property type="entry name" value="Winged helix-like DNA-binding domain superfamily/Winged helix DNA-binding domain"/>
    <property type="match status" value="1"/>
</dbReference>
<dbReference type="InterPro" id="IPR036388">
    <property type="entry name" value="WH-like_DNA-bd_sf"/>
</dbReference>
<dbReference type="KEGG" id="moc:BB934_03045"/>
<evidence type="ECO:0000259" key="5">
    <source>
        <dbReference type="PROSITE" id="PS50995"/>
    </source>
</evidence>
<accession>A0A1B2EBG0</accession>